<keyword evidence="2" id="KW-1185">Reference proteome</keyword>
<gene>
    <name evidence="1" type="ORF">HOLleu_27722</name>
</gene>
<sequence length="127" mass="14393">MSVQVSKQSRHNLYLNAHCATSRRDSGMTSSSKNRVSEVFRSSNPHHITPRYTDDLNDLLNKWRHLPAHSASPLCCLSESLIDISTLSIVWTIECYKHPRTNRRKGLSQACRNLTTMTIAQQGAKLD</sequence>
<organism evidence="1 2">
    <name type="scientific">Holothuria leucospilota</name>
    <name type="common">Black long sea cucumber</name>
    <name type="synonym">Mertensiothuria leucospilota</name>
    <dbReference type="NCBI Taxonomy" id="206669"/>
    <lineage>
        <taxon>Eukaryota</taxon>
        <taxon>Metazoa</taxon>
        <taxon>Echinodermata</taxon>
        <taxon>Eleutherozoa</taxon>
        <taxon>Echinozoa</taxon>
        <taxon>Holothuroidea</taxon>
        <taxon>Aspidochirotacea</taxon>
        <taxon>Aspidochirotida</taxon>
        <taxon>Holothuriidae</taxon>
        <taxon>Holothuria</taxon>
    </lineage>
</organism>
<dbReference type="AlphaFoldDB" id="A0A9Q1H2Z2"/>
<accession>A0A9Q1H2Z2</accession>
<dbReference type="EMBL" id="JAIZAY010000013">
    <property type="protein sequence ID" value="KAJ8031108.1"/>
    <property type="molecule type" value="Genomic_DNA"/>
</dbReference>
<evidence type="ECO:0000313" key="2">
    <source>
        <dbReference type="Proteomes" id="UP001152320"/>
    </source>
</evidence>
<evidence type="ECO:0000313" key="1">
    <source>
        <dbReference type="EMBL" id="KAJ8031108.1"/>
    </source>
</evidence>
<protein>
    <submittedName>
        <fullName evidence="1">Uncharacterized protein</fullName>
    </submittedName>
</protein>
<comment type="caution">
    <text evidence="1">The sequence shown here is derived from an EMBL/GenBank/DDBJ whole genome shotgun (WGS) entry which is preliminary data.</text>
</comment>
<dbReference type="Proteomes" id="UP001152320">
    <property type="component" value="Chromosome 13"/>
</dbReference>
<reference evidence="1" key="1">
    <citation type="submission" date="2021-10" db="EMBL/GenBank/DDBJ databases">
        <title>Tropical sea cucumber genome reveals ecological adaptation and Cuvierian tubules defense mechanism.</title>
        <authorList>
            <person name="Chen T."/>
        </authorList>
    </citation>
    <scope>NUCLEOTIDE SEQUENCE</scope>
    <source>
        <strain evidence="1">Nanhai2018</strain>
        <tissue evidence="1">Muscle</tissue>
    </source>
</reference>
<name>A0A9Q1H2Z2_HOLLE</name>
<proteinExistence type="predicted"/>